<evidence type="ECO:0000256" key="4">
    <source>
        <dbReference type="ARBA" id="ARBA00022475"/>
    </source>
</evidence>
<evidence type="ECO:0000256" key="5">
    <source>
        <dbReference type="ARBA" id="ARBA00022692"/>
    </source>
</evidence>
<evidence type="ECO:0000256" key="2">
    <source>
        <dbReference type="ARBA" id="ARBA00022448"/>
    </source>
</evidence>
<protein>
    <recommendedName>
        <fullName evidence="10">Na+/H+ antiporter NhaC-like C-terminal domain-containing protein</fullName>
    </recommendedName>
</protein>
<keyword evidence="4" id="KW-1003">Cell membrane</keyword>
<feature type="transmembrane region" description="Helical" evidence="9">
    <location>
        <begin position="338"/>
        <end position="357"/>
    </location>
</feature>
<reference evidence="11 12" key="1">
    <citation type="submission" date="2017-10" db="EMBL/GenBank/DDBJ databases">
        <title>Bacillus sp. nov., a halophilic bacterium isolated from a Yangshapao Lake.</title>
        <authorList>
            <person name="Wang H."/>
        </authorList>
    </citation>
    <scope>NUCLEOTIDE SEQUENCE [LARGE SCALE GENOMIC DNA]</scope>
    <source>
        <strain evidence="11 12">YSP-3</strain>
    </source>
</reference>
<keyword evidence="6 9" id="KW-1133">Transmembrane helix</keyword>
<evidence type="ECO:0000256" key="7">
    <source>
        <dbReference type="ARBA" id="ARBA00023136"/>
    </source>
</evidence>
<dbReference type="PANTHER" id="PTHR33451:SF3">
    <property type="entry name" value="MALATE-2H(+)_NA(+)-LACTATE ANTIPORTER"/>
    <property type="match status" value="1"/>
</dbReference>
<comment type="caution">
    <text evidence="11">The sequence shown here is derived from an EMBL/GenBank/DDBJ whole genome shotgun (WGS) entry which is preliminary data.</text>
</comment>
<feature type="transmembrane region" description="Helical" evidence="9">
    <location>
        <begin position="301"/>
        <end position="318"/>
    </location>
</feature>
<accession>A0A2W0H707</accession>
<evidence type="ECO:0000256" key="3">
    <source>
        <dbReference type="ARBA" id="ARBA00022449"/>
    </source>
</evidence>
<dbReference type="InterPro" id="IPR018461">
    <property type="entry name" value="Na/H_Antiport_NhaC-like_C"/>
</dbReference>
<proteinExistence type="inferred from homology"/>
<keyword evidence="2" id="KW-0813">Transport</keyword>
<keyword evidence="12" id="KW-1185">Reference proteome</keyword>
<dbReference type="EMBL" id="PDOF01000002">
    <property type="protein sequence ID" value="PYZ96771.1"/>
    <property type="molecule type" value="Genomic_DNA"/>
</dbReference>
<evidence type="ECO:0000256" key="1">
    <source>
        <dbReference type="ARBA" id="ARBA00004651"/>
    </source>
</evidence>
<evidence type="ECO:0000256" key="6">
    <source>
        <dbReference type="ARBA" id="ARBA00022989"/>
    </source>
</evidence>
<keyword evidence="7 9" id="KW-0472">Membrane</keyword>
<name>A0A2W0H707_9BACI</name>
<dbReference type="PANTHER" id="PTHR33451">
    <property type="entry name" value="MALATE-2H(+)/NA(+)-LACTATE ANTIPORTER"/>
    <property type="match status" value="1"/>
</dbReference>
<feature type="transmembrane region" description="Helical" evidence="9">
    <location>
        <begin position="119"/>
        <end position="137"/>
    </location>
</feature>
<feature type="domain" description="Na+/H+ antiporter NhaC-like C-terminal" evidence="10">
    <location>
        <begin position="209"/>
        <end position="478"/>
    </location>
</feature>
<feature type="transmembrane region" description="Helical" evidence="9">
    <location>
        <begin position="457"/>
        <end position="478"/>
    </location>
</feature>
<feature type="transmembrane region" description="Helical" evidence="9">
    <location>
        <begin position="276"/>
        <end position="294"/>
    </location>
</feature>
<evidence type="ECO:0000313" key="11">
    <source>
        <dbReference type="EMBL" id="PYZ96771.1"/>
    </source>
</evidence>
<feature type="transmembrane region" description="Helical" evidence="9">
    <location>
        <begin position="188"/>
        <end position="209"/>
    </location>
</feature>
<gene>
    <name evidence="11" type="ORF">CR205_13875</name>
</gene>
<evidence type="ECO:0000256" key="8">
    <source>
        <dbReference type="ARBA" id="ARBA00038435"/>
    </source>
</evidence>
<comment type="subcellular location">
    <subcellularLocation>
        <location evidence="1">Cell membrane</location>
        <topology evidence="1">Multi-pass membrane protein</topology>
    </subcellularLocation>
</comment>
<feature type="transmembrane region" description="Helical" evidence="9">
    <location>
        <begin position="243"/>
        <end position="264"/>
    </location>
</feature>
<evidence type="ECO:0000259" key="10">
    <source>
        <dbReference type="Pfam" id="PF03553"/>
    </source>
</evidence>
<feature type="transmembrane region" description="Helical" evidence="9">
    <location>
        <begin position="55"/>
        <end position="75"/>
    </location>
</feature>
<sequence length="494" mass="53200">MRRRGVSNGVSIVMVFPPEQCFHTRSLFSSFFDAHWSSLLCYDWLWSDEKMKKSFTIIDIIFIFAVTLVFLMGAIAISFPLALAMVPGVAALVVLCRKKEISWHTIGQASLTGVSRNKNVAWLLAFIGLILPTWYMAGTIDDLNALFLTFISPDYFLTVAFLVTALMSFTVGSSVGSLSIVGIPLMSAGLTLGLPAPLVAGALVSGSFVGDRSSPLSSSFQLLAFSVELKVQEHLRSITPTMIITVTLTALIFFLADSLVAAGGSNTASAAGALDWNSLSLSLVPPVLLLVLIFMGKEMKTCFSAGILAGGAILLYRGTSLQAWAEGAVTGAGGLNGLIGMLPFVLFILIVGAYCQIIEETGMLQPFIERVFHDTSNLTKNTAQTVGVAAGVSLISPNQSFPILLAGRSLLPHWRTHFHRRELSRTLADSTVVFAGLVPWSLLAILCSTIVGVPVIVYLPFTVFLWLAPIVTIAYSWVKSKQSLRFETAESRSS</sequence>
<evidence type="ECO:0000313" key="12">
    <source>
        <dbReference type="Proteomes" id="UP000248066"/>
    </source>
</evidence>
<keyword evidence="5 9" id="KW-0812">Transmembrane</keyword>
<organism evidence="11 12">
    <name type="scientific">Alteribacter lacisalsi</name>
    <dbReference type="NCBI Taxonomy" id="2045244"/>
    <lineage>
        <taxon>Bacteria</taxon>
        <taxon>Bacillati</taxon>
        <taxon>Bacillota</taxon>
        <taxon>Bacilli</taxon>
        <taxon>Bacillales</taxon>
        <taxon>Bacillaceae</taxon>
        <taxon>Alteribacter</taxon>
    </lineage>
</organism>
<dbReference type="GO" id="GO:0015297">
    <property type="term" value="F:antiporter activity"/>
    <property type="evidence" value="ECO:0007669"/>
    <property type="project" value="UniProtKB-KW"/>
</dbReference>
<comment type="similarity">
    <text evidence="8">Belongs to the NhaC Na(+)/H(+) (TC 2.A.35) antiporter family.</text>
</comment>
<evidence type="ECO:0000256" key="9">
    <source>
        <dbReference type="SAM" id="Phobius"/>
    </source>
</evidence>
<keyword evidence="3" id="KW-0050">Antiport</keyword>
<dbReference type="Pfam" id="PF03553">
    <property type="entry name" value="Na_H_antiporter"/>
    <property type="match status" value="1"/>
</dbReference>
<dbReference type="AlphaFoldDB" id="A0A2W0H707"/>
<feature type="transmembrane region" description="Helical" evidence="9">
    <location>
        <begin position="427"/>
        <end position="451"/>
    </location>
</feature>
<dbReference type="InterPro" id="IPR052180">
    <property type="entry name" value="NhaC_Na-H+_Antiporter"/>
</dbReference>
<dbReference type="Proteomes" id="UP000248066">
    <property type="component" value="Unassembled WGS sequence"/>
</dbReference>
<dbReference type="GO" id="GO:0005886">
    <property type="term" value="C:plasma membrane"/>
    <property type="evidence" value="ECO:0007669"/>
    <property type="project" value="UniProtKB-SubCell"/>
</dbReference>